<gene>
    <name evidence="1" type="ORF">EV668_3133</name>
</gene>
<evidence type="ECO:0000313" key="2">
    <source>
        <dbReference type="Proteomes" id="UP000295122"/>
    </source>
</evidence>
<evidence type="ECO:0008006" key="3">
    <source>
        <dbReference type="Google" id="ProtNLM"/>
    </source>
</evidence>
<accession>A0A4R7C1B6</accession>
<comment type="caution">
    <text evidence="1">The sequence shown here is derived from an EMBL/GenBank/DDBJ whole genome shotgun (WGS) entry which is preliminary data.</text>
</comment>
<dbReference type="OrthoDB" id="7990864at2"/>
<dbReference type="EMBL" id="SNZR01000013">
    <property type="protein sequence ID" value="TDR90287.1"/>
    <property type="molecule type" value="Genomic_DNA"/>
</dbReference>
<organism evidence="1 2">
    <name type="scientific">Enterovirga rhinocerotis</name>
    <dbReference type="NCBI Taxonomy" id="1339210"/>
    <lineage>
        <taxon>Bacteria</taxon>
        <taxon>Pseudomonadati</taxon>
        <taxon>Pseudomonadota</taxon>
        <taxon>Alphaproteobacteria</taxon>
        <taxon>Hyphomicrobiales</taxon>
        <taxon>Methylobacteriaceae</taxon>
        <taxon>Enterovirga</taxon>
    </lineage>
</organism>
<protein>
    <recommendedName>
        <fullName evidence="3">DUF1833 domain-containing protein</fullName>
    </recommendedName>
</protein>
<evidence type="ECO:0000313" key="1">
    <source>
        <dbReference type="EMBL" id="TDR90287.1"/>
    </source>
</evidence>
<sequence>MSIYDAAMREANSSGGFDKTVVQTIELSHVGFTVPVRLAMVIGEPQEVESVVSLRLEDNSIVDHALCFFSFIRPGAEKDGPTEGRLRIDGASSQIYAQLKSALDYDEPIRATVREYVIGSAGLAALGKPNSVIPGLEFEEASLDGASAEGKLEYVDGSNLNVPTGPNAFFDRDNFPTLYT</sequence>
<name>A0A4R7C1B6_9HYPH</name>
<dbReference type="Proteomes" id="UP000295122">
    <property type="component" value="Unassembled WGS sequence"/>
</dbReference>
<dbReference type="AlphaFoldDB" id="A0A4R7C1B6"/>
<dbReference type="RefSeq" id="WP_133771563.1">
    <property type="nucleotide sequence ID" value="NZ_SNZR01000013.1"/>
</dbReference>
<proteinExistence type="predicted"/>
<keyword evidence="2" id="KW-1185">Reference proteome</keyword>
<reference evidence="1 2" key="1">
    <citation type="submission" date="2019-03" db="EMBL/GenBank/DDBJ databases">
        <title>Genomic Encyclopedia of Type Strains, Phase IV (KMG-IV): sequencing the most valuable type-strain genomes for metagenomic binning, comparative biology and taxonomic classification.</title>
        <authorList>
            <person name="Goeker M."/>
        </authorList>
    </citation>
    <scope>NUCLEOTIDE SEQUENCE [LARGE SCALE GENOMIC DNA]</scope>
    <source>
        <strain evidence="1 2">DSM 25903</strain>
    </source>
</reference>